<evidence type="ECO:0000313" key="5">
    <source>
        <dbReference type="EMBL" id="CAJ1814007.1"/>
    </source>
</evidence>
<evidence type="ECO:0000259" key="4">
    <source>
        <dbReference type="PROSITE" id="PS51473"/>
    </source>
</evidence>
<proteinExistence type="predicted"/>
<keyword evidence="2" id="KW-0677">Repeat</keyword>
<dbReference type="InterPro" id="IPR002902">
    <property type="entry name" value="GNK2"/>
</dbReference>
<feature type="domain" description="Protein kinase" evidence="3">
    <location>
        <begin position="175"/>
        <end position="530"/>
    </location>
</feature>
<organism evidence="5 6">
    <name type="scientific">Sphenostylis stenocarpa</name>
    <dbReference type="NCBI Taxonomy" id="92480"/>
    <lineage>
        <taxon>Eukaryota</taxon>
        <taxon>Viridiplantae</taxon>
        <taxon>Streptophyta</taxon>
        <taxon>Embryophyta</taxon>
        <taxon>Tracheophyta</taxon>
        <taxon>Spermatophyta</taxon>
        <taxon>Magnoliopsida</taxon>
        <taxon>eudicotyledons</taxon>
        <taxon>Gunneridae</taxon>
        <taxon>Pentapetalae</taxon>
        <taxon>rosids</taxon>
        <taxon>fabids</taxon>
        <taxon>Fabales</taxon>
        <taxon>Fabaceae</taxon>
        <taxon>Papilionoideae</taxon>
        <taxon>50 kb inversion clade</taxon>
        <taxon>NPAAA clade</taxon>
        <taxon>indigoferoid/millettioid clade</taxon>
        <taxon>Phaseoleae</taxon>
        <taxon>Sphenostylis</taxon>
    </lineage>
</organism>
<dbReference type="InterPro" id="IPR011009">
    <property type="entry name" value="Kinase-like_dom_sf"/>
</dbReference>
<feature type="domain" description="Gnk2-homologous" evidence="4">
    <location>
        <begin position="145"/>
        <end position="246"/>
    </location>
</feature>
<feature type="domain" description="Gnk2-homologous" evidence="4">
    <location>
        <begin position="252"/>
        <end position="359"/>
    </location>
</feature>
<dbReference type="Pfam" id="PF01657">
    <property type="entry name" value="Stress-antifung"/>
    <property type="match status" value="3"/>
</dbReference>
<sequence>MPPDLCYQCVQNATNKLTSDPECSLSKQALIWYDECMVRYSNVSFFSTVTTEPKVCKFNNAKISNNVTTFKNILSKTMKQTIHEVANSPTGNWYATKQQNVFETQTLYSMAQCTTDLSRHDCVIILIVPETRYSYPLSDPGYSGYISHNCSSYVQTLQNDDVLSLRSNLTTLLSYLTSNATAGAEFQTRVGALRGLFMCRGDIATGAVCGECVRNASARVLSACRFAREGVVWFDYCLVRYSDRDFVSRVETWPRYEILNVTSGAATIEETAFTFATSLAGIANRTGDSGVRYRNATVTLTEEQTLYVAAQCTRDLSSNDCDACLSDVIGSAIPWRRLGSLGGRVLYPSCVLRFEVFQFLNNWVAPPSLPLPPPPPQPVRIPHPTDFGLARIVEIDQQEGSTNRIIGTYGYMSPEYAMLGQFSEKSDVYSFGVMILEIITGKKNVGSYESYGAVDGLLSFVWKQWMDHTPLNILDSKLMKDYSKTEVIKCIQIGLLCVQENPDKRPTMLTIISYLSNSSVELPFPLEPAFILHGKMNRKIVANESNSSQSTNNSTSFSVNEMSMSEFYPR</sequence>
<evidence type="ECO:0000256" key="2">
    <source>
        <dbReference type="ARBA" id="ARBA00022737"/>
    </source>
</evidence>
<dbReference type="PANTHER" id="PTHR32099:SF110">
    <property type="entry name" value="CYSTEINE-RICH RECEPTOR-KINASE-LIKE PROTEIN"/>
    <property type="match status" value="1"/>
</dbReference>
<dbReference type="CDD" id="cd23509">
    <property type="entry name" value="Gnk2-like"/>
    <property type="match status" value="3"/>
</dbReference>
<dbReference type="Gramene" id="rna-AYBTSS11_LOCUS973">
    <property type="protein sequence ID" value="CAJ1814007.1"/>
    <property type="gene ID" value="gene-AYBTSS11_LOCUS973"/>
</dbReference>
<dbReference type="GO" id="GO:0005524">
    <property type="term" value="F:ATP binding"/>
    <property type="evidence" value="ECO:0007669"/>
    <property type="project" value="InterPro"/>
</dbReference>
<dbReference type="EMBL" id="OY731398">
    <property type="protein sequence ID" value="CAJ1814007.1"/>
    <property type="molecule type" value="Genomic_DNA"/>
</dbReference>
<keyword evidence="6" id="KW-1185">Reference proteome</keyword>
<dbReference type="InterPro" id="IPR001245">
    <property type="entry name" value="Ser-Thr/Tyr_kinase_cat_dom"/>
</dbReference>
<gene>
    <name evidence="5" type="ORF">AYBTSS11_LOCUS973</name>
</gene>
<dbReference type="PROSITE" id="PS50011">
    <property type="entry name" value="PROTEIN_KINASE_DOM"/>
    <property type="match status" value="1"/>
</dbReference>
<dbReference type="SUPFAM" id="SSF56112">
    <property type="entry name" value="Protein kinase-like (PK-like)"/>
    <property type="match status" value="1"/>
</dbReference>
<dbReference type="Pfam" id="PF07714">
    <property type="entry name" value="PK_Tyr_Ser-Thr"/>
    <property type="match status" value="1"/>
</dbReference>
<protein>
    <submittedName>
        <fullName evidence="5">Uncharacterized protein</fullName>
    </submittedName>
</protein>
<evidence type="ECO:0000259" key="3">
    <source>
        <dbReference type="PROSITE" id="PS50011"/>
    </source>
</evidence>
<dbReference type="Gene3D" id="3.30.430.20">
    <property type="entry name" value="Gnk2 domain, C-X8-C-X2-C motif"/>
    <property type="match status" value="4"/>
</dbReference>
<keyword evidence="1" id="KW-0732">Signal</keyword>
<dbReference type="Proteomes" id="UP001189624">
    <property type="component" value="Chromosome 1"/>
</dbReference>
<dbReference type="PROSITE" id="PS51473">
    <property type="entry name" value="GNK2"/>
    <property type="match status" value="3"/>
</dbReference>
<dbReference type="AlphaFoldDB" id="A0AA86SA07"/>
<dbReference type="InterPro" id="IPR038408">
    <property type="entry name" value="GNK2_sf"/>
</dbReference>
<evidence type="ECO:0000256" key="1">
    <source>
        <dbReference type="ARBA" id="ARBA00022729"/>
    </source>
</evidence>
<dbReference type="InterPro" id="IPR000719">
    <property type="entry name" value="Prot_kinase_dom"/>
</dbReference>
<dbReference type="Gene3D" id="1.10.510.10">
    <property type="entry name" value="Transferase(Phosphotransferase) domain 1"/>
    <property type="match status" value="1"/>
</dbReference>
<accession>A0AA86SA07</accession>
<reference evidence="5" key="1">
    <citation type="submission" date="2023-10" db="EMBL/GenBank/DDBJ databases">
        <authorList>
            <person name="Domelevo Entfellner J.-B."/>
        </authorList>
    </citation>
    <scope>NUCLEOTIDE SEQUENCE</scope>
</reference>
<name>A0AA86SA07_9FABA</name>
<dbReference type="GO" id="GO:0004672">
    <property type="term" value="F:protein kinase activity"/>
    <property type="evidence" value="ECO:0007669"/>
    <property type="project" value="InterPro"/>
</dbReference>
<dbReference type="PANTHER" id="PTHR32099">
    <property type="entry name" value="CYSTEINE-RICH REPEAT SECRETORY PROTEIN"/>
    <property type="match status" value="1"/>
</dbReference>
<feature type="domain" description="Gnk2-homologous" evidence="4">
    <location>
        <begin position="1"/>
        <end position="45"/>
    </location>
</feature>
<evidence type="ECO:0000313" key="6">
    <source>
        <dbReference type="Proteomes" id="UP001189624"/>
    </source>
</evidence>